<name>A0A939IQL5_9ALTE</name>
<dbReference type="HAMAP" id="MF_01690">
    <property type="entry name" value="DapE"/>
    <property type="match status" value="1"/>
</dbReference>
<evidence type="ECO:0000256" key="13">
    <source>
        <dbReference type="ARBA" id="ARBA00031891"/>
    </source>
</evidence>
<feature type="binding site" evidence="15">
    <location>
        <position position="361"/>
    </location>
    <ligand>
        <name>Zn(2+)</name>
        <dbReference type="ChEBI" id="CHEBI:29105"/>
        <label>2</label>
    </ligand>
</feature>
<dbReference type="PANTHER" id="PTHR43808">
    <property type="entry name" value="ACETYLORNITHINE DEACETYLASE"/>
    <property type="match status" value="1"/>
</dbReference>
<evidence type="ECO:0000259" key="16">
    <source>
        <dbReference type="Pfam" id="PF07687"/>
    </source>
</evidence>
<reference evidence="17" key="1">
    <citation type="submission" date="2021-03" db="EMBL/GenBank/DDBJ databases">
        <title>novel species isolated from a fishpond in China.</title>
        <authorList>
            <person name="Lu H."/>
            <person name="Cai Z."/>
        </authorList>
    </citation>
    <scope>NUCLEOTIDE SEQUENCE</scope>
    <source>
        <strain evidence="17">JCM 30855</strain>
    </source>
</reference>
<organism evidence="17 18">
    <name type="scientific">Bowmanella dokdonensis</name>
    <dbReference type="NCBI Taxonomy" id="751969"/>
    <lineage>
        <taxon>Bacteria</taxon>
        <taxon>Pseudomonadati</taxon>
        <taxon>Pseudomonadota</taxon>
        <taxon>Gammaproteobacteria</taxon>
        <taxon>Alteromonadales</taxon>
        <taxon>Alteromonadaceae</taxon>
        <taxon>Bowmanella</taxon>
    </lineage>
</organism>
<evidence type="ECO:0000256" key="5">
    <source>
        <dbReference type="ARBA" id="ARBA00022391"/>
    </source>
</evidence>
<feature type="binding site" evidence="15">
    <location>
        <position position="109"/>
    </location>
    <ligand>
        <name>Zn(2+)</name>
        <dbReference type="ChEBI" id="CHEBI:29105"/>
        <label>2</label>
    </ligand>
</feature>
<keyword evidence="12 15" id="KW-0170">Cobalt</keyword>
<dbReference type="NCBIfam" id="NF009557">
    <property type="entry name" value="PRK13009.1"/>
    <property type="match status" value="1"/>
</dbReference>
<dbReference type="InterPro" id="IPR050072">
    <property type="entry name" value="Peptidase_M20A"/>
</dbReference>
<dbReference type="EC" id="3.5.1.18" evidence="4 15"/>
<dbReference type="Pfam" id="PF07687">
    <property type="entry name" value="M20_dimer"/>
    <property type="match status" value="1"/>
</dbReference>
<dbReference type="GO" id="GO:0050897">
    <property type="term" value="F:cobalt ion binding"/>
    <property type="evidence" value="ECO:0007669"/>
    <property type="project" value="UniProtKB-UniRule"/>
</dbReference>
<comment type="subunit">
    <text evidence="3 15">Homodimer.</text>
</comment>
<evidence type="ECO:0000313" key="17">
    <source>
        <dbReference type="EMBL" id="MBN7827070.1"/>
    </source>
</evidence>
<evidence type="ECO:0000256" key="6">
    <source>
        <dbReference type="ARBA" id="ARBA00022605"/>
    </source>
</evidence>
<protein>
    <recommendedName>
        <fullName evidence="5 15">Succinyl-diaminopimelate desuccinylase</fullName>
        <shortName evidence="15">SDAP desuccinylase</shortName>
        <ecNumber evidence="4 15">3.5.1.18</ecNumber>
    </recommendedName>
    <alternativeName>
        <fullName evidence="13 15">N-succinyl-LL-2,6-diaminoheptanedioate amidohydrolase</fullName>
    </alternativeName>
</protein>
<dbReference type="GO" id="GO:0009014">
    <property type="term" value="F:succinyl-diaminopimelate desuccinylase activity"/>
    <property type="evidence" value="ECO:0007669"/>
    <property type="project" value="UniProtKB-UniRule"/>
</dbReference>
<evidence type="ECO:0000256" key="8">
    <source>
        <dbReference type="ARBA" id="ARBA00022801"/>
    </source>
</evidence>
<feature type="binding site" evidence="15">
    <location>
        <position position="109"/>
    </location>
    <ligand>
        <name>Zn(2+)</name>
        <dbReference type="ChEBI" id="CHEBI:29105"/>
        <label>1</label>
    </ligand>
</feature>
<feature type="binding site" evidence="15">
    <location>
        <position position="76"/>
    </location>
    <ligand>
        <name>Zn(2+)</name>
        <dbReference type="ChEBI" id="CHEBI:29105"/>
        <label>1</label>
    </ligand>
</feature>
<dbReference type="GO" id="GO:0008270">
    <property type="term" value="F:zinc ion binding"/>
    <property type="evidence" value="ECO:0007669"/>
    <property type="project" value="UniProtKB-UniRule"/>
</dbReference>
<comment type="catalytic activity">
    <reaction evidence="14 15">
        <text>N-succinyl-(2S,6S)-2,6-diaminopimelate + H2O = (2S,6S)-2,6-diaminopimelate + succinate</text>
        <dbReference type="Rhea" id="RHEA:22608"/>
        <dbReference type="ChEBI" id="CHEBI:15377"/>
        <dbReference type="ChEBI" id="CHEBI:30031"/>
        <dbReference type="ChEBI" id="CHEBI:57609"/>
        <dbReference type="ChEBI" id="CHEBI:58087"/>
        <dbReference type="EC" id="3.5.1.18"/>
    </reaction>
</comment>
<feature type="active site" evidence="15">
    <location>
        <position position="78"/>
    </location>
</feature>
<evidence type="ECO:0000256" key="10">
    <source>
        <dbReference type="ARBA" id="ARBA00022915"/>
    </source>
</evidence>
<keyword evidence="18" id="KW-1185">Reference proteome</keyword>
<dbReference type="GO" id="GO:0008777">
    <property type="term" value="F:acetylornithine deacetylase activity"/>
    <property type="evidence" value="ECO:0007669"/>
    <property type="project" value="TreeGrafter"/>
</dbReference>
<evidence type="ECO:0000256" key="3">
    <source>
        <dbReference type="ARBA" id="ARBA00011738"/>
    </source>
</evidence>
<dbReference type="InterPro" id="IPR036264">
    <property type="entry name" value="Bact_exopeptidase_dim_dom"/>
</dbReference>
<dbReference type="PANTHER" id="PTHR43808:SF31">
    <property type="entry name" value="N-ACETYL-L-CITRULLINE DEACETYLASE"/>
    <property type="match status" value="1"/>
</dbReference>
<proteinExistence type="inferred from homology"/>
<evidence type="ECO:0000313" key="18">
    <source>
        <dbReference type="Proteomes" id="UP000664654"/>
    </source>
</evidence>
<keyword evidence="8 15" id="KW-0378">Hydrolase</keyword>
<comment type="function">
    <text evidence="15">Catalyzes the hydrolysis of N-succinyl-L,L-diaminopimelic acid (SDAP), forming succinate and LL-2,6-diaminopimelate (DAP), an intermediate involved in the bacterial biosynthesis of lysine and meso-diaminopimelic acid, an essential component of bacterial cell walls.</text>
</comment>
<dbReference type="GO" id="GO:0019877">
    <property type="term" value="P:diaminopimelate biosynthetic process"/>
    <property type="evidence" value="ECO:0007669"/>
    <property type="project" value="UniProtKB-UniRule"/>
</dbReference>
<dbReference type="SUPFAM" id="SSF55031">
    <property type="entry name" value="Bacterial exopeptidase dimerisation domain"/>
    <property type="match status" value="1"/>
</dbReference>
<dbReference type="Pfam" id="PF01546">
    <property type="entry name" value="Peptidase_M20"/>
    <property type="match status" value="1"/>
</dbReference>
<dbReference type="GO" id="GO:0006526">
    <property type="term" value="P:L-arginine biosynthetic process"/>
    <property type="evidence" value="ECO:0007669"/>
    <property type="project" value="TreeGrafter"/>
</dbReference>
<dbReference type="Proteomes" id="UP000664654">
    <property type="component" value="Unassembled WGS sequence"/>
</dbReference>
<evidence type="ECO:0000256" key="2">
    <source>
        <dbReference type="ARBA" id="ARBA00006746"/>
    </source>
</evidence>
<dbReference type="Gene3D" id="3.30.70.360">
    <property type="match status" value="1"/>
</dbReference>
<dbReference type="InterPro" id="IPR002933">
    <property type="entry name" value="Peptidase_M20"/>
</dbReference>
<evidence type="ECO:0000256" key="4">
    <source>
        <dbReference type="ARBA" id="ARBA00011921"/>
    </source>
</evidence>
<evidence type="ECO:0000256" key="14">
    <source>
        <dbReference type="ARBA" id="ARBA00051301"/>
    </source>
</evidence>
<evidence type="ECO:0000256" key="12">
    <source>
        <dbReference type="ARBA" id="ARBA00023285"/>
    </source>
</evidence>
<feature type="domain" description="Peptidase M20 dimerisation" evidence="16">
    <location>
        <begin position="185"/>
        <end position="288"/>
    </location>
</feature>
<comment type="caution">
    <text evidence="17">The sequence shown here is derived from an EMBL/GenBank/DDBJ whole genome shotgun (WGS) entry which is preliminary data.</text>
</comment>
<keyword evidence="6 15" id="KW-0028">Amino-acid biosynthesis</keyword>
<keyword evidence="10 15" id="KW-0220">Diaminopimelate biosynthesis</keyword>
<keyword evidence="11 15" id="KW-0457">Lysine biosynthesis</keyword>
<evidence type="ECO:0000256" key="7">
    <source>
        <dbReference type="ARBA" id="ARBA00022723"/>
    </source>
</evidence>
<feature type="active site" description="Proton acceptor" evidence="15">
    <location>
        <position position="143"/>
    </location>
</feature>
<comment type="pathway">
    <text evidence="1 15">Amino-acid biosynthesis; L-lysine biosynthesis via DAP pathway; LL-2,6-diaminopimelate from (S)-tetrahydrodipicolinate (succinylase route): step 3/3.</text>
</comment>
<dbReference type="NCBIfam" id="TIGR01246">
    <property type="entry name" value="dapE_proteo"/>
    <property type="match status" value="1"/>
</dbReference>
<keyword evidence="7 15" id="KW-0479">Metal-binding</keyword>
<dbReference type="Gene3D" id="3.40.630.10">
    <property type="entry name" value="Zn peptidases"/>
    <property type="match status" value="2"/>
</dbReference>
<evidence type="ECO:0000256" key="1">
    <source>
        <dbReference type="ARBA" id="ARBA00005130"/>
    </source>
</evidence>
<evidence type="ECO:0000256" key="15">
    <source>
        <dbReference type="HAMAP-Rule" id="MF_01690"/>
    </source>
</evidence>
<dbReference type="InterPro" id="IPR011650">
    <property type="entry name" value="Peptidase_M20_dimer"/>
</dbReference>
<gene>
    <name evidence="15 17" type="primary">dapE</name>
    <name evidence="17" type="ORF">J0A66_17700</name>
</gene>
<feature type="binding site" evidence="15">
    <location>
        <position position="144"/>
    </location>
    <ligand>
        <name>Zn(2+)</name>
        <dbReference type="ChEBI" id="CHEBI:29105"/>
        <label>2</label>
    </ligand>
</feature>
<dbReference type="GO" id="GO:0009089">
    <property type="term" value="P:lysine biosynthetic process via diaminopimelate"/>
    <property type="evidence" value="ECO:0007669"/>
    <property type="project" value="UniProtKB-UniRule"/>
</dbReference>
<evidence type="ECO:0000256" key="11">
    <source>
        <dbReference type="ARBA" id="ARBA00023154"/>
    </source>
</evidence>
<accession>A0A939IQL5</accession>
<keyword evidence="9 15" id="KW-0862">Zinc</keyword>
<dbReference type="AlphaFoldDB" id="A0A939IQL5"/>
<comment type="cofactor">
    <cofactor evidence="15">
        <name>Zn(2+)</name>
        <dbReference type="ChEBI" id="CHEBI:29105"/>
    </cofactor>
    <cofactor evidence="15">
        <name>Co(2+)</name>
        <dbReference type="ChEBI" id="CHEBI:48828"/>
    </cofactor>
    <text evidence="15">Binds 2 Zn(2+) or Co(2+) ions per subunit.</text>
</comment>
<dbReference type="RefSeq" id="WP_206575181.1">
    <property type="nucleotide sequence ID" value="NZ_JAFKCV010000013.1"/>
</dbReference>
<feature type="binding site" evidence="15">
    <location>
        <position position="172"/>
    </location>
    <ligand>
        <name>Zn(2+)</name>
        <dbReference type="ChEBI" id="CHEBI:29105"/>
        <label>1</label>
    </ligand>
</feature>
<dbReference type="CDD" id="cd03891">
    <property type="entry name" value="M20_DapE_proteobac"/>
    <property type="match status" value="1"/>
</dbReference>
<comment type="similarity">
    <text evidence="2 15">Belongs to the peptidase M20A family. DapE subfamily.</text>
</comment>
<dbReference type="EMBL" id="JAFKCV010000013">
    <property type="protein sequence ID" value="MBN7827070.1"/>
    <property type="molecule type" value="Genomic_DNA"/>
</dbReference>
<evidence type="ECO:0000256" key="9">
    <source>
        <dbReference type="ARBA" id="ARBA00022833"/>
    </source>
</evidence>
<dbReference type="InterPro" id="IPR005941">
    <property type="entry name" value="DapE_proteobac"/>
</dbReference>
<dbReference type="SUPFAM" id="SSF53187">
    <property type="entry name" value="Zn-dependent exopeptidases"/>
    <property type="match status" value="1"/>
</dbReference>
<sequence>MPLSIQAQPLALLSLQYSQELMRRPSITPDDQGCQQWLAERLTALGFHCKFVDKEGVSNLVAMLGEGEKTLAFAGHTDIVPPGPLDKWSVDPFSAEVINDELIGRGAADMKTGIGAMLAATERHLQAGLPLNHRLVWLITSDEEGEAEHGSKVIKAYLDEQDIHLDYCIVGEPTATSHTGDTIKVGRRGAISARLRVSGKQGHVAYPKYADNAIHKMGKVIEALSSIEWDQGSDDFPGTSLQITHIDSGAFTDNIVPAQCAICFNIRYSHRYDLTSLERLVNDRLNEVTTDFELLWERPCQPYFTSTDLQNSLIRHVEQAIHRNTGKFPVLSTSGGTSDGRFFASTTTQVVEVGVPNKTIHQINERIHIADLIALEDIYSDLLLSLLGRDQREWNPWEKRSWPLVGEYQGSQE</sequence>